<keyword evidence="11" id="KW-1133">Transmembrane helix</keyword>
<comment type="caution">
    <text evidence="13">The sequence shown here is derived from an EMBL/GenBank/DDBJ whole genome shotgun (WGS) entry which is preliminary data.</text>
</comment>
<dbReference type="InterPro" id="IPR016035">
    <property type="entry name" value="Acyl_Trfase/lysoPLipase"/>
</dbReference>
<evidence type="ECO:0000256" key="5">
    <source>
        <dbReference type="ARBA" id="ARBA00022963"/>
    </source>
</evidence>
<dbReference type="STRING" id="205917.A0A4Y9YW30"/>
<comment type="similarity">
    <text evidence="1 9">Belongs to the lysophospholipase family.</text>
</comment>
<dbReference type="GO" id="GO:0005829">
    <property type="term" value="C:cytosol"/>
    <property type="evidence" value="ECO:0007669"/>
    <property type="project" value="TreeGrafter"/>
</dbReference>
<evidence type="ECO:0000256" key="7">
    <source>
        <dbReference type="ARBA" id="ARBA00023180"/>
    </source>
</evidence>
<feature type="compositionally biased region" description="Low complexity" evidence="10">
    <location>
        <begin position="845"/>
        <end position="866"/>
    </location>
</feature>
<gene>
    <name evidence="13" type="ORF">EVG20_g5151</name>
</gene>
<dbReference type="EMBL" id="SEOQ01000293">
    <property type="protein sequence ID" value="TFY65938.1"/>
    <property type="molecule type" value="Genomic_DNA"/>
</dbReference>
<dbReference type="Proteomes" id="UP000298327">
    <property type="component" value="Unassembled WGS sequence"/>
</dbReference>
<protein>
    <recommendedName>
        <fullName evidence="2 9">Lysophospholipase</fullName>
        <ecNumber evidence="2 9">3.1.1.5</ecNumber>
    </recommendedName>
</protein>
<dbReference type="PANTHER" id="PTHR10728">
    <property type="entry name" value="CYTOSOLIC PHOSPHOLIPASE A2"/>
    <property type="match status" value="1"/>
</dbReference>
<keyword evidence="7" id="KW-0325">Glycoprotein</keyword>
<dbReference type="SMART" id="SM00022">
    <property type="entry name" value="PLAc"/>
    <property type="match status" value="1"/>
</dbReference>
<keyword evidence="11" id="KW-0472">Membrane</keyword>
<dbReference type="OrthoDB" id="4084751at2759"/>
<evidence type="ECO:0000256" key="4">
    <source>
        <dbReference type="ARBA" id="ARBA00022801"/>
    </source>
</evidence>
<evidence type="ECO:0000259" key="12">
    <source>
        <dbReference type="PROSITE" id="PS51210"/>
    </source>
</evidence>
<evidence type="ECO:0000313" key="13">
    <source>
        <dbReference type="EMBL" id="TFY65938.1"/>
    </source>
</evidence>
<feature type="domain" description="PLA2c" evidence="12">
    <location>
        <begin position="136"/>
        <end position="736"/>
    </location>
</feature>
<evidence type="ECO:0000313" key="14">
    <source>
        <dbReference type="Proteomes" id="UP000298327"/>
    </source>
</evidence>
<dbReference type="GO" id="GO:0004622">
    <property type="term" value="F:phosphatidylcholine lysophospholipase activity"/>
    <property type="evidence" value="ECO:0007669"/>
    <property type="project" value="UniProtKB-EC"/>
</dbReference>
<dbReference type="SUPFAM" id="SSF52151">
    <property type="entry name" value="FabD/lysophospholipase-like"/>
    <property type="match status" value="1"/>
</dbReference>
<name>A0A4Y9YW30_9AGAM</name>
<evidence type="ECO:0000256" key="3">
    <source>
        <dbReference type="ARBA" id="ARBA00022729"/>
    </source>
</evidence>
<dbReference type="EC" id="3.1.1.5" evidence="2 9"/>
<evidence type="ECO:0000256" key="8">
    <source>
        <dbReference type="PROSITE-ProRule" id="PRU00555"/>
    </source>
</evidence>
<keyword evidence="14" id="KW-1185">Reference proteome</keyword>
<evidence type="ECO:0000256" key="9">
    <source>
        <dbReference type="RuleBase" id="RU362103"/>
    </source>
</evidence>
<keyword evidence="4 8" id="KW-0378">Hydrolase</keyword>
<evidence type="ECO:0000256" key="2">
    <source>
        <dbReference type="ARBA" id="ARBA00013274"/>
    </source>
</evidence>
<dbReference type="InterPro" id="IPR002642">
    <property type="entry name" value="LysoPLipase_cat_dom"/>
</dbReference>
<comment type="catalytic activity">
    <reaction evidence="9">
        <text>a 1-acyl-sn-glycero-3-phosphocholine + H2O = sn-glycerol 3-phosphocholine + a fatty acid + H(+)</text>
        <dbReference type="Rhea" id="RHEA:15177"/>
        <dbReference type="ChEBI" id="CHEBI:15377"/>
        <dbReference type="ChEBI" id="CHEBI:15378"/>
        <dbReference type="ChEBI" id="CHEBI:16870"/>
        <dbReference type="ChEBI" id="CHEBI:28868"/>
        <dbReference type="ChEBI" id="CHEBI:58168"/>
        <dbReference type="EC" id="3.1.1.5"/>
    </reaction>
</comment>
<organism evidence="13 14">
    <name type="scientific">Dentipellis fragilis</name>
    <dbReference type="NCBI Taxonomy" id="205917"/>
    <lineage>
        <taxon>Eukaryota</taxon>
        <taxon>Fungi</taxon>
        <taxon>Dikarya</taxon>
        <taxon>Basidiomycota</taxon>
        <taxon>Agaricomycotina</taxon>
        <taxon>Agaricomycetes</taxon>
        <taxon>Russulales</taxon>
        <taxon>Hericiaceae</taxon>
        <taxon>Dentipellis</taxon>
    </lineage>
</organism>
<keyword evidence="3" id="KW-0732">Signal</keyword>
<dbReference type="Gene3D" id="3.40.1090.10">
    <property type="entry name" value="Cytosolic phospholipase A2 catalytic domain"/>
    <property type="match status" value="1"/>
</dbReference>
<dbReference type="GO" id="GO:0046475">
    <property type="term" value="P:glycerophospholipid catabolic process"/>
    <property type="evidence" value="ECO:0007669"/>
    <property type="project" value="TreeGrafter"/>
</dbReference>
<feature type="transmembrane region" description="Helical" evidence="11">
    <location>
        <begin position="771"/>
        <end position="792"/>
    </location>
</feature>
<dbReference type="Pfam" id="PF01735">
    <property type="entry name" value="PLA2_B"/>
    <property type="match status" value="2"/>
</dbReference>
<proteinExistence type="inferred from homology"/>
<dbReference type="GO" id="GO:0004623">
    <property type="term" value="F:phospholipase A2 activity"/>
    <property type="evidence" value="ECO:0007669"/>
    <property type="project" value="TreeGrafter"/>
</dbReference>
<dbReference type="AlphaFoldDB" id="A0A4Y9YW30"/>
<keyword evidence="5 8" id="KW-0442">Lipid degradation</keyword>
<evidence type="ECO:0000256" key="6">
    <source>
        <dbReference type="ARBA" id="ARBA00023098"/>
    </source>
</evidence>
<keyword evidence="6 8" id="KW-0443">Lipid metabolism</keyword>
<evidence type="ECO:0000256" key="10">
    <source>
        <dbReference type="SAM" id="MobiDB-lite"/>
    </source>
</evidence>
<reference evidence="13 14" key="1">
    <citation type="submission" date="2019-02" db="EMBL/GenBank/DDBJ databases">
        <title>Genome sequencing of the rare red list fungi Dentipellis fragilis.</title>
        <authorList>
            <person name="Buettner E."/>
            <person name="Kellner H."/>
        </authorList>
    </citation>
    <scope>NUCLEOTIDE SEQUENCE [LARGE SCALE GENOMIC DNA]</scope>
    <source>
        <strain evidence="13 14">DSM 105465</strain>
    </source>
</reference>
<sequence>MQEAGLSDAWRPCALSPTQKSANGTAYYPPSPPFFLPFSQHRLRRQSRAVMITTEAVGPGEQLPVEWLGHGVLVKEACIAAEKPVDMDGNAEETPRKASTTASAKSYVSSFLAVAALVAGCTADGILDYAPSINGACPDISTAPLVRTFSPQNQSLHAREAAYVSTRLQSVLPDNWKTWLGDGSGIGYNLSAFENNWPKVSISVSGGGYRAAQYGAGVMSAIDARNDSAKVAGTGGLLQVASYWSGLSGGSWLTGSLYMNDWPQVEDMVFGGNGLSGWMLDLALATPDGVNIFNDENSAWYGSLIQSVVAKGKVGLSVFVLCYMVLGGGGADGYPRDTSLTDTWARMIAYHFLNGTTRDNFFTNDTGHGAGQLWSRIITQPTWQQHIPPFPIVTIDSRPVNSNETTTLDLKPIVYEVTPLEFGSWDPDLSAMVNLTYAGTNLKEGKPDNGSACVTRFDQACFVMGTSASLFNQMFDTAHNTLDGLDQSSSQGLLFALGEQVQEVRNVSDDVSSWPNIAWMQPFQGLAASTFEDSFSDRLELIDGGSNLENIPIGPMFVKARGMDFIVAVDSSFDDATNTWPNGTSFIATSQRLSSFLQSSHQPFPPIPNSTADFVSTGVNRRPTFFGCDPTQTPPEWPLVLYLPNSPPYNGDTPVTNTDTFKLSYTLKHTRLFIDQVHNNTLAGFTPNSNSADANWGKCLQCGALDRARYKLSPAPARSDFCTQCFKQYCYDPHAPPSQDELPGRNFVFKDPDPQGAAKVGGFLSREKGPIIGGTVGAAALIAVLTGGLLWHNRRKRKAAYRQINQLHADGGEEVWKMDEAVVEETPHPHPQAGAGYRDDAPYDPQAWTAPASGAAAPTAAAHPHP</sequence>
<feature type="region of interest" description="Disordered" evidence="10">
    <location>
        <begin position="825"/>
        <end position="866"/>
    </location>
</feature>
<evidence type="ECO:0000256" key="11">
    <source>
        <dbReference type="SAM" id="Phobius"/>
    </source>
</evidence>
<dbReference type="PROSITE" id="PS51210">
    <property type="entry name" value="PLA2C"/>
    <property type="match status" value="1"/>
</dbReference>
<keyword evidence="11" id="KW-0812">Transmembrane</keyword>
<dbReference type="PANTHER" id="PTHR10728:SF33">
    <property type="entry name" value="LYSOPHOSPHOLIPASE 1-RELATED"/>
    <property type="match status" value="1"/>
</dbReference>
<evidence type="ECO:0000256" key="1">
    <source>
        <dbReference type="ARBA" id="ARBA00008780"/>
    </source>
</evidence>
<accession>A0A4Y9YW30</accession>